<dbReference type="Gene3D" id="2.60.120.200">
    <property type="match status" value="1"/>
</dbReference>
<evidence type="ECO:0000313" key="4">
    <source>
        <dbReference type="EMBL" id="SDX89069.1"/>
    </source>
</evidence>
<dbReference type="Proteomes" id="UP000199595">
    <property type="component" value="Unassembled WGS sequence"/>
</dbReference>
<dbReference type="PROSITE" id="PS51762">
    <property type="entry name" value="GH16_2"/>
    <property type="match status" value="1"/>
</dbReference>
<accession>A0A1H3FG21</accession>
<dbReference type="EMBL" id="FNNJ01000011">
    <property type="protein sequence ID" value="SDX89069.1"/>
    <property type="molecule type" value="Genomic_DNA"/>
</dbReference>
<evidence type="ECO:0000259" key="3">
    <source>
        <dbReference type="PROSITE" id="PS51762"/>
    </source>
</evidence>
<dbReference type="InterPro" id="IPR000757">
    <property type="entry name" value="Beta-glucanase-like"/>
</dbReference>
<evidence type="ECO:0000256" key="2">
    <source>
        <dbReference type="SAM" id="SignalP"/>
    </source>
</evidence>
<proteinExistence type="inferred from homology"/>
<dbReference type="STRING" id="762486.SAMN05444411_11116"/>
<dbReference type="InterPro" id="IPR013320">
    <property type="entry name" value="ConA-like_dom_sf"/>
</dbReference>
<reference evidence="5" key="1">
    <citation type="submission" date="2016-10" db="EMBL/GenBank/DDBJ databases">
        <authorList>
            <person name="Varghese N."/>
            <person name="Submissions S."/>
        </authorList>
    </citation>
    <scope>NUCLEOTIDE SEQUENCE [LARGE SCALE GENOMIC DNA]</scope>
    <source>
        <strain evidence="5">DSM 24956</strain>
    </source>
</reference>
<keyword evidence="5" id="KW-1185">Reference proteome</keyword>
<sequence length="351" mass="40075">MKNSIKILIAFLSIWQVSNAQTPQQLSENGNQYETYRDNSISDEFNSKKLNTNKWGRRNTGGASIENYVADKSLVVMEKETNKGVTTNFVSIKATTEKGSPKTAGLVSNASAFYGFYTVKFRFRGFDTEDVKEKGSVWHPAVWCAINNNTDGVKRSSIKNKDFWTEIDFMEWENGANGWSSDAPARLKDSKGVKRKVITKGKGAEKAIMTKGPFQTYNPVWQTVGLEYTPEYIKLWEWKNGEWVHMGKRVVKFVDEDESNPESKYTISTIGKNARKPAFWLLGNIVARYVLAKVEDGTNTHTINDLSVDFDFFRYYRHKSTRDIDWNWENGVKQGGGKIKKDFSPIQTIKK</sequence>
<name>A0A1H3FG21_9FLAO</name>
<comment type="similarity">
    <text evidence="1">Belongs to the glycosyl hydrolase 16 family.</text>
</comment>
<gene>
    <name evidence="4" type="ORF">SAMN05444411_11116</name>
</gene>
<feature type="signal peptide" evidence="2">
    <location>
        <begin position="1"/>
        <end position="20"/>
    </location>
</feature>
<keyword evidence="2" id="KW-0732">Signal</keyword>
<evidence type="ECO:0000313" key="5">
    <source>
        <dbReference type="Proteomes" id="UP000199595"/>
    </source>
</evidence>
<protein>
    <recommendedName>
        <fullName evidence="3">GH16 domain-containing protein</fullName>
    </recommendedName>
</protein>
<feature type="domain" description="GH16" evidence="3">
    <location>
        <begin position="26"/>
        <end position="321"/>
    </location>
</feature>
<evidence type="ECO:0000256" key="1">
    <source>
        <dbReference type="ARBA" id="ARBA00006865"/>
    </source>
</evidence>
<dbReference type="OrthoDB" id="1415394at2"/>
<dbReference type="GO" id="GO:0004553">
    <property type="term" value="F:hydrolase activity, hydrolyzing O-glycosyl compounds"/>
    <property type="evidence" value="ECO:0007669"/>
    <property type="project" value="InterPro"/>
</dbReference>
<feature type="chain" id="PRO_5011696526" description="GH16 domain-containing protein" evidence="2">
    <location>
        <begin position="21"/>
        <end position="351"/>
    </location>
</feature>
<dbReference type="GO" id="GO:0005975">
    <property type="term" value="P:carbohydrate metabolic process"/>
    <property type="evidence" value="ECO:0007669"/>
    <property type="project" value="InterPro"/>
</dbReference>
<dbReference type="SUPFAM" id="SSF49899">
    <property type="entry name" value="Concanavalin A-like lectins/glucanases"/>
    <property type="match status" value="1"/>
</dbReference>
<organism evidence="4 5">
    <name type="scientific">Lutibacter oricola</name>
    <dbReference type="NCBI Taxonomy" id="762486"/>
    <lineage>
        <taxon>Bacteria</taxon>
        <taxon>Pseudomonadati</taxon>
        <taxon>Bacteroidota</taxon>
        <taxon>Flavobacteriia</taxon>
        <taxon>Flavobacteriales</taxon>
        <taxon>Flavobacteriaceae</taxon>
        <taxon>Lutibacter</taxon>
    </lineage>
</organism>
<dbReference type="RefSeq" id="WP_090125544.1">
    <property type="nucleotide sequence ID" value="NZ_FNNJ01000011.1"/>
</dbReference>
<dbReference type="AlphaFoldDB" id="A0A1H3FG21"/>